<protein>
    <recommendedName>
        <fullName evidence="2">DUF4439 domain-containing protein</fullName>
    </recommendedName>
</protein>
<organism evidence="3 4">
    <name type="scientific">Streptosporangium brasiliense</name>
    <dbReference type="NCBI Taxonomy" id="47480"/>
    <lineage>
        <taxon>Bacteria</taxon>
        <taxon>Bacillati</taxon>
        <taxon>Actinomycetota</taxon>
        <taxon>Actinomycetes</taxon>
        <taxon>Streptosporangiales</taxon>
        <taxon>Streptosporangiaceae</taxon>
        <taxon>Streptosporangium</taxon>
    </lineage>
</organism>
<keyword evidence="4" id="KW-1185">Reference proteome</keyword>
<sequence>MRAGRGLDTALAAEHAAVYAYGVIAARSTGALRTVATDAFDAHRARRDRLRALIVARGGAPAEPAPSYRLPLTPSGAAQAVELAVTVERGVTGAYLELAASDDPALRKMAALAMQECAVRSYGLRPDIEAFPGMPARPAPTPTATTPPP</sequence>
<evidence type="ECO:0000259" key="2">
    <source>
        <dbReference type="Pfam" id="PF14530"/>
    </source>
</evidence>
<gene>
    <name evidence="3" type="ORF">J2S55_000445</name>
</gene>
<evidence type="ECO:0000313" key="3">
    <source>
        <dbReference type="EMBL" id="MDP9861186.1"/>
    </source>
</evidence>
<dbReference type="Pfam" id="PF14530">
    <property type="entry name" value="DUF4439"/>
    <property type="match status" value="1"/>
</dbReference>
<accession>A0ABT9QX18</accession>
<dbReference type="Gene3D" id="1.20.1260.10">
    <property type="match status" value="1"/>
</dbReference>
<evidence type="ECO:0000313" key="4">
    <source>
        <dbReference type="Proteomes" id="UP001230426"/>
    </source>
</evidence>
<reference evidence="3 4" key="1">
    <citation type="submission" date="2023-07" db="EMBL/GenBank/DDBJ databases">
        <title>Sequencing the genomes of 1000 actinobacteria strains.</title>
        <authorList>
            <person name="Klenk H.-P."/>
        </authorList>
    </citation>
    <scope>NUCLEOTIDE SEQUENCE [LARGE SCALE GENOMIC DNA]</scope>
    <source>
        <strain evidence="3 4">DSM 44109</strain>
    </source>
</reference>
<dbReference type="InterPro" id="IPR012347">
    <property type="entry name" value="Ferritin-like"/>
</dbReference>
<dbReference type="Proteomes" id="UP001230426">
    <property type="component" value="Unassembled WGS sequence"/>
</dbReference>
<name>A0ABT9QX18_9ACTN</name>
<feature type="compositionally biased region" description="Pro residues" evidence="1">
    <location>
        <begin position="135"/>
        <end position="149"/>
    </location>
</feature>
<evidence type="ECO:0000256" key="1">
    <source>
        <dbReference type="SAM" id="MobiDB-lite"/>
    </source>
</evidence>
<dbReference type="SUPFAM" id="SSF47240">
    <property type="entry name" value="Ferritin-like"/>
    <property type="match status" value="1"/>
</dbReference>
<feature type="region of interest" description="Disordered" evidence="1">
    <location>
        <begin position="130"/>
        <end position="149"/>
    </location>
</feature>
<dbReference type="InterPro" id="IPR029447">
    <property type="entry name" value="DUF4439"/>
</dbReference>
<proteinExistence type="predicted"/>
<dbReference type="CDD" id="cd00657">
    <property type="entry name" value="Ferritin_like"/>
    <property type="match status" value="1"/>
</dbReference>
<dbReference type="RefSeq" id="WP_306856906.1">
    <property type="nucleotide sequence ID" value="NZ_JAUSRB010000001.1"/>
</dbReference>
<dbReference type="InterPro" id="IPR009078">
    <property type="entry name" value="Ferritin-like_SF"/>
</dbReference>
<dbReference type="EMBL" id="JAUSRB010000001">
    <property type="protein sequence ID" value="MDP9861186.1"/>
    <property type="molecule type" value="Genomic_DNA"/>
</dbReference>
<comment type="caution">
    <text evidence="3">The sequence shown here is derived from an EMBL/GenBank/DDBJ whole genome shotgun (WGS) entry which is preliminary data.</text>
</comment>
<feature type="domain" description="DUF4439" evidence="2">
    <location>
        <begin position="7"/>
        <end position="135"/>
    </location>
</feature>